<dbReference type="AlphaFoldDB" id="A0A2M6XB45"/>
<keyword evidence="1" id="KW-0812">Transmembrane</keyword>
<evidence type="ECO:0000313" key="3">
    <source>
        <dbReference type="Proteomes" id="UP000231214"/>
    </source>
</evidence>
<organism evidence="2 3">
    <name type="scientific">Candidatus Shapirobacteria bacterium CG09_land_8_20_14_0_10_49_15</name>
    <dbReference type="NCBI Taxonomy" id="1974482"/>
    <lineage>
        <taxon>Bacteria</taxon>
        <taxon>Candidatus Shapironibacteriota</taxon>
    </lineage>
</organism>
<dbReference type="Gene3D" id="2.60.40.10">
    <property type="entry name" value="Immunoglobulins"/>
    <property type="match status" value="1"/>
</dbReference>
<proteinExistence type="predicted"/>
<evidence type="ECO:0000256" key="1">
    <source>
        <dbReference type="SAM" id="Phobius"/>
    </source>
</evidence>
<evidence type="ECO:0008006" key="4">
    <source>
        <dbReference type="Google" id="ProtNLM"/>
    </source>
</evidence>
<dbReference type="EMBL" id="PEZK01000026">
    <property type="protein sequence ID" value="PIU02176.1"/>
    <property type="molecule type" value="Genomic_DNA"/>
</dbReference>
<dbReference type="Proteomes" id="UP000231214">
    <property type="component" value="Unassembled WGS sequence"/>
</dbReference>
<dbReference type="GO" id="GO:0003677">
    <property type="term" value="F:DNA binding"/>
    <property type="evidence" value="ECO:0007669"/>
    <property type="project" value="InterPro"/>
</dbReference>
<comment type="caution">
    <text evidence="2">The sequence shown here is derived from an EMBL/GenBank/DDBJ whole genome shotgun (WGS) entry which is preliminary data.</text>
</comment>
<evidence type="ECO:0000313" key="2">
    <source>
        <dbReference type="EMBL" id="PIU02176.1"/>
    </source>
</evidence>
<name>A0A2M6XB45_9BACT</name>
<gene>
    <name evidence="2" type="ORF">COT66_01860</name>
</gene>
<dbReference type="InterPro" id="IPR050400">
    <property type="entry name" value="Bact_Cytoskel_RodZ"/>
</dbReference>
<dbReference type="Pfam" id="PF09136">
    <property type="entry name" value="Glucodextran_B"/>
    <property type="match status" value="1"/>
</dbReference>
<feature type="transmembrane region" description="Helical" evidence="1">
    <location>
        <begin position="98"/>
        <end position="117"/>
    </location>
</feature>
<keyword evidence="1" id="KW-1133">Transmembrane helix</keyword>
<dbReference type="InterPro" id="IPR010982">
    <property type="entry name" value="Lambda_DNA-bd_dom_sf"/>
</dbReference>
<dbReference type="Pfam" id="PF13413">
    <property type="entry name" value="HTH_25"/>
    <property type="match status" value="1"/>
</dbReference>
<dbReference type="PANTHER" id="PTHR34475:SF1">
    <property type="entry name" value="CYTOSKELETON PROTEIN RODZ"/>
    <property type="match status" value="1"/>
</dbReference>
<dbReference type="InterPro" id="IPR013783">
    <property type="entry name" value="Ig-like_fold"/>
</dbReference>
<dbReference type="Gene3D" id="1.10.260.40">
    <property type="entry name" value="lambda repressor-like DNA-binding domains"/>
    <property type="match status" value="1"/>
</dbReference>
<dbReference type="PANTHER" id="PTHR34475">
    <property type="match status" value="1"/>
</dbReference>
<reference evidence="3" key="1">
    <citation type="submission" date="2017-09" db="EMBL/GenBank/DDBJ databases">
        <title>Depth-based differentiation of microbial function through sediment-hosted aquifers and enrichment of novel symbionts in the deep terrestrial subsurface.</title>
        <authorList>
            <person name="Probst A.J."/>
            <person name="Ladd B."/>
            <person name="Jarett J.K."/>
            <person name="Geller-Mcgrath D.E."/>
            <person name="Sieber C.M.K."/>
            <person name="Emerson J.B."/>
            <person name="Anantharaman K."/>
            <person name="Thomas B.C."/>
            <person name="Malmstrom R."/>
            <person name="Stieglmeier M."/>
            <person name="Klingl A."/>
            <person name="Woyke T."/>
            <person name="Ryan C.M."/>
            <person name="Banfield J.F."/>
        </authorList>
    </citation>
    <scope>NUCLEOTIDE SEQUENCE [LARGE SCALE GENOMIC DNA]</scope>
</reference>
<accession>A0A2M6XB45</accession>
<keyword evidence="1" id="KW-0472">Membrane</keyword>
<protein>
    <recommendedName>
        <fullName evidence="4">HTH cro/C1-type domain-containing protein</fullName>
    </recommendedName>
</protein>
<sequence>MRTVGELLKAARGEQKISLAEASRATKIHQRFLQALEANDFTALPSPTSARGFLKNYAEYLGLASMSVLAAYRRDFGRQEPLQADLPDHRPFAWQPKMTLAVVLGSFFLALAGYLGYQYFSLAKPPSLAIQAPQDKQKIVEEKVEVLGQSDADAAVTVNGQPVFVTGEGEFRYKVELFSGENKIVVESQSRLGKKSQLEITVFHP</sequence>